<feature type="compositionally biased region" description="Polar residues" evidence="1">
    <location>
        <begin position="1147"/>
        <end position="1157"/>
    </location>
</feature>
<feature type="region of interest" description="Disordered" evidence="1">
    <location>
        <begin position="1472"/>
        <end position="1491"/>
    </location>
</feature>
<comment type="caution">
    <text evidence="2">The sequence shown here is derived from an EMBL/GenBank/DDBJ whole genome shotgun (WGS) entry which is preliminary data.</text>
</comment>
<accession>A0AAD9UX11</accession>
<feature type="compositionally biased region" description="Polar residues" evidence="1">
    <location>
        <begin position="396"/>
        <end position="410"/>
    </location>
</feature>
<feature type="region of interest" description="Disordered" evidence="1">
    <location>
        <begin position="637"/>
        <end position="737"/>
    </location>
</feature>
<feature type="compositionally biased region" description="Basic and acidic residues" evidence="1">
    <location>
        <begin position="872"/>
        <end position="898"/>
    </location>
</feature>
<keyword evidence="3" id="KW-1185">Reference proteome</keyword>
<dbReference type="Proteomes" id="UP001249851">
    <property type="component" value="Unassembled WGS sequence"/>
</dbReference>
<feature type="compositionally biased region" description="Basic and acidic residues" evidence="1">
    <location>
        <begin position="752"/>
        <end position="784"/>
    </location>
</feature>
<feature type="region of interest" description="Disordered" evidence="1">
    <location>
        <begin position="1"/>
        <end position="63"/>
    </location>
</feature>
<feature type="compositionally biased region" description="Basic and acidic residues" evidence="1">
    <location>
        <begin position="333"/>
        <end position="355"/>
    </location>
</feature>
<feature type="compositionally biased region" description="Basic and acidic residues" evidence="1">
    <location>
        <begin position="726"/>
        <end position="737"/>
    </location>
</feature>
<feature type="compositionally biased region" description="Basic and acidic residues" evidence="1">
    <location>
        <begin position="225"/>
        <end position="234"/>
    </location>
</feature>
<proteinExistence type="predicted"/>
<evidence type="ECO:0000313" key="3">
    <source>
        <dbReference type="Proteomes" id="UP001249851"/>
    </source>
</evidence>
<evidence type="ECO:0000256" key="1">
    <source>
        <dbReference type="SAM" id="MobiDB-lite"/>
    </source>
</evidence>
<feature type="compositionally biased region" description="Basic and acidic residues" evidence="1">
    <location>
        <begin position="50"/>
        <end position="63"/>
    </location>
</feature>
<feature type="compositionally biased region" description="Basic and acidic residues" evidence="1">
    <location>
        <begin position="918"/>
        <end position="938"/>
    </location>
</feature>
<reference evidence="2" key="2">
    <citation type="journal article" date="2023" name="Science">
        <title>Genomic signatures of disease resistance in endangered staghorn corals.</title>
        <authorList>
            <person name="Vollmer S.V."/>
            <person name="Selwyn J.D."/>
            <person name="Despard B.A."/>
            <person name="Roesel C.L."/>
        </authorList>
    </citation>
    <scope>NUCLEOTIDE SEQUENCE</scope>
    <source>
        <strain evidence="2">K2</strain>
    </source>
</reference>
<feature type="region of interest" description="Disordered" evidence="1">
    <location>
        <begin position="752"/>
        <end position="940"/>
    </location>
</feature>
<evidence type="ECO:0000313" key="2">
    <source>
        <dbReference type="EMBL" id="KAK2553083.1"/>
    </source>
</evidence>
<gene>
    <name evidence="2" type="ORF">P5673_025531</name>
</gene>
<feature type="region of interest" description="Disordered" evidence="1">
    <location>
        <begin position="1048"/>
        <end position="1136"/>
    </location>
</feature>
<feature type="compositionally biased region" description="Basic residues" evidence="1">
    <location>
        <begin position="1076"/>
        <end position="1103"/>
    </location>
</feature>
<feature type="compositionally biased region" description="Basic and acidic residues" evidence="1">
    <location>
        <begin position="365"/>
        <end position="387"/>
    </location>
</feature>
<organism evidence="2 3">
    <name type="scientific">Acropora cervicornis</name>
    <name type="common">Staghorn coral</name>
    <dbReference type="NCBI Taxonomy" id="6130"/>
    <lineage>
        <taxon>Eukaryota</taxon>
        <taxon>Metazoa</taxon>
        <taxon>Cnidaria</taxon>
        <taxon>Anthozoa</taxon>
        <taxon>Hexacorallia</taxon>
        <taxon>Scleractinia</taxon>
        <taxon>Astrocoeniina</taxon>
        <taxon>Acroporidae</taxon>
        <taxon>Acropora</taxon>
    </lineage>
</organism>
<feature type="compositionally biased region" description="Low complexity" evidence="1">
    <location>
        <begin position="677"/>
        <end position="695"/>
    </location>
</feature>
<feature type="region of interest" description="Disordered" evidence="1">
    <location>
        <begin position="541"/>
        <end position="578"/>
    </location>
</feature>
<protein>
    <submittedName>
        <fullName evidence="2">Uncharacterized protein</fullName>
    </submittedName>
</protein>
<feature type="region of interest" description="Disordered" evidence="1">
    <location>
        <begin position="333"/>
        <end position="529"/>
    </location>
</feature>
<dbReference type="EMBL" id="JARQWQ010000080">
    <property type="protein sequence ID" value="KAK2553083.1"/>
    <property type="molecule type" value="Genomic_DNA"/>
</dbReference>
<feature type="region of interest" description="Disordered" evidence="1">
    <location>
        <begin position="1145"/>
        <end position="1164"/>
    </location>
</feature>
<feature type="compositionally biased region" description="Basic and acidic residues" evidence="1">
    <location>
        <begin position="27"/>
        <end position="41"/>
    </location>
</feature>
<reference evidence="2" key="1">
    <citation type="journal article" date="2023" name="G3 (Bethesda)">
        <title>Whole genome assembly and annotation of the endangered Caribbean coral Acropora cervicornis.</title>
        <authorList>
            <person name="Selwyn J.D."/>
            <person name="Vollmer S.V."/>
        </authorList>
    </citation>
    <scope>NUCLEOTIDE SEQUENCE</scope>
    <source>
        <strain evidence="2">K2</strain>
    </source>
</reference>
<feature type="compositionally biased region" description="Basic and acidic residues" evidence="1">
    <location>
        <begin position="1048"/>
        <end position="1069"/>
    </location>
</feature>
<feature type="compositionally biased region" description="Basic and acidic residues" evidence="1">
    <location>
        <begin position="166"/>
        <end position="201"/>
    </location>
</feature>
<feature type="compositionally biased region" description="Basic residues" evidence="1">
    <location>
        <begin position="707"/>
        <end position="725"/>
    </location>
</feature>
<sequence>MNRRKTIDYTVTRRSRDSHSQLNKSKTRVDDRDRRDREEKKAKKPFWSGNDDHLDKDSKYGTFDKDDALKSLEEEISRAALYQGIKDSYSREGPRGSSALGRFSQDVYNLHSSSDSKKMESKAIRDQQRDDGKRSRSPNEKSLYRKSRENTPTKRSHGSALGSHQSNDDDLRKFLTEYQKSKWSDDNSPTRDRKRYDSKERELYLSLDYRNSALKADFGDNSWQHQDKERRDSEEYPGDDYVSGQQNEGGLIERLRALSGDNVDSLHKSENASDTNYTGTGDLLEDYRDSLESTSLNSGALQALSLTSLPGRPSDKYRSNFELGRPFFGLTSEKHGREQGLKESKFGDEAKRNEAWDVPANSLLDQRDRELDDFSKVKSGNDRTKDQPRKKKLGSKAQQNDIDIRSSFTAAAQVPRDSLSTSAIYGTRSGTSSSSTTASSASKPLFPLEFLPRQVKVPPGKNEQRVGGNTKSDSPPPLRKGTGYFPRSTDKRSRSRSRSSERGEVFSTLGKNNNLKNESKIPEKGTFTTQNWSGTKEIVAKSKGIKASVSPKISGSTHGRGDSAKKVGRGGFQQTPLGRGRAVINNRGRGVAKGRARGGRGLAAGTRGRSVILRGRGRGVSKSNLVRVGLTVRNIFRKSRSPSRRDVMYKRSSRSPGTSTGRRSRSTNERKSRSRSRSSSYCSTCSSGSSSTCHSWRSKSHDSQSTKGRHDKSKRHGHHDRKEKRTSKEENDKASENLLEKLKTDIKYMEKQLDAKKASEVYVKKPSGRKTDVKSSEDISKTKADSNTSKDASRDSKTHSNTAKDISKSKLDSTIFKGEAKSNLESKRDVPKGKLDLKATNDPSKRKPNPKSSKDLTKNTSDTKASLVYRKSTSDQKAAKDVPKSKLESKETVKDKLVFKTYPKSTSDHKAAQNVLRSKSESKESTKDPPKGKLETKITKNALNDEGGKIIDPKVIWKEKIVKEEKTKSSLEPEKKFKKTERSREVIFQKEKRKESLNVVKREKDSSSREVKIISNELNRDNRVFNEEIGSKIKVDSLKITIDQANRDLDRKKYRKNYTDNEGSTHESSRSSSKSPTRKQKKKDKEKIKSKREKKKSKKRKREKLSGDSEDESVYSSTSEFSSSHEKSYKYIQPSNDERIVEFSPKAQESSKITVHSAQRKRSSHNLAFRSNLITIPLPEKPETQPPIKQSKRQGFPLKEKGEVEVDYKEIPFAETANNVHWEMAGFIEEQEDQVHDTLHQGSEGQEWVPAQEEETEYYYQEGTEEVGYEGEYYYTGEDGWQTSEQGEGEIHEDQYQEWYGDEYAVEGYEGEQAAEYEGQYYLGEDGLYYPVEGESYEEYQGELNEGVVEVMGGAPEEVVGYADEGSGYEYAEGGEEWQQYEEGATYQAEDGWDQPEGQGQWDEYQEGYAEAEAGWGAEYPQDSEFEATGLEYGTEADAFMPQESYGTIEEQGYEQQLAPSDYHAEIYPPDERHHDDHSFQSEIQEESLEPTDDVKVITDSIVKTEETKPLKSILKKSKFGQSQGTKLVSERLAQLKNQGTSKMVMTQYGTSIGSSTKTSEKLEQNQEQGFAFRSQTEAESYREMEEAILSSQPKDTIGTEFIIRLHERGTANFFCQLCQCHFNTLTAKNLHIKAAKHVENYIRLKSSLLKTSVKDVKGQTLKGPGDKDSSTAEKSVF</sequence>
<feature type="compositionally biased region" description="Basic and acidic residues" evidence="1">
    <location>
        <begin position="114"/>
        <end position="152"/>
    </location>
</feature>
<feature type="compositionally biased region" description="Basic and acidic residues" evidence="1">
    <location>
        <begin position="818"/>
        <end position="845"/>
    </location>
</feature>
<feature type="compositionally biased region" description="Low complexity" evidence="1">
    <location>
        <begin position="426"/>
        <end position="442"/>
    </location>
</feature>
<feature type="region of interest" description="Disordered" evidence="1">
    <location>
        <begin position="216"/>
        <end position="250"/>
    </location>
</feature>
<feature type="compositionally biased region" description="Basic and acidic residues" evidence="1">
    <location>
        <begin position="488"/>
        <end position="504"/>
    </location>
</feature>
<name>A0AAD9UX11_ACRCE</name>
<feature type="region of interest" description="Disordered" evidence="1">
    <location>
        <begin position="82"/>
        <end position="201"/>
    </location>
</feature>